<name>A0ABW4JA97_9LACO</name>
<evidence type="ECO:0000313" key="2">
    <source>
        <dbReference type="EMBL" id="MFD1672588.1"/>
    </source>
</evidence>
<keyword evidence="3" id="KW-1185">Reference proteome</keyword>
<dbReference type="EMBL" id="JBHTOP010000026">
    <property type="protein sequence ID" value="MFD1672588.1"/>
    <property type="molecule type" value="Genomic_DNA"/>
</dbReference>
<reference evidence="3" key="1">
    <citation type="journal article" date="2019" name="Int. J. Syst. Evol. Microbiol.">
        <title>The Global Catalogue of Microorganisms (GCM) 10K type strain sequencing project: providing services to taxonomists for standard genome sequencing and annotation.</title>
        <authorList>
            <consortium name="The Broad Institute Genomics Platform"/>
            <consortium name="The Broad Institute Genome Sequencing Center for Infectious Disease"/>
            <person name="Wu L."/>
            <person name="Ma J."/>
        </authorList>
    </citation>
    <scope>NUCLEOTIDE SEQUENCE [LARGE SCALE GENOMIC DNA]</scope>
    <source>
        <strain evidence="3">CCM 8896</strain>
    </source>
</reference>
<feature type="transmembrane region" description="Helical" evidence="1">
    <location>
        <begin position="38"/>
        <end position="56"/>
    </location>
</feature>
<keyword evidence="1" id="KW-0812">Transmembrane</keyword>
<comment type="caution">
    <text evidence="2">The sequence shown here is derived from an EMBL/GenBank/DDBJ whole genome shotgun (WGS) entry which is preliminary data.</text>
</comment>
<dbReference type="Proteomes" id="UP001597267">
    <property type="component" value="Unassembled WGS sequence"/>
</dbReference>
<evidence type="ECO:0000256" key="1">
    <source>
        <dbReference type="SAM" id="Phobius"/>
    </source>
</evidence>
<proteinExistence type="predicted"/>
<evidence type="ECO:0000313" key="3">
    <source>
        <dbReference type="Proteomes" id="UP001597267"/>
    </source>
</evidence>
<keyword evidence="1" id="KW-1133">Transmembrane helix</keyword>
<sequence>MNLLSYIYLLLTVLLIIALAWVSFTLKVRAKSGRFRVIAGLILAALTIFGMLYLSIDLAAKISSLFIIVAFLTIALWPKGLSNWGVISSLRVVKPYALVSSVVLTHDKKQQTVATFHFGAMQIVKLTFKTDLNEIYNFLDQHQVRSIEIQ</sequence>
<organism evidence="2 3">
    <name type="scientific">Agrilactobacillus yilanensis</name>
    <dbReference type="NCBI Taxonomy" id="2485997"/>
    <lineage>
        <taxon>Bacteria</taxon>
        <taxon>Bacillati</taxon>
        <taxon>Bacillota</taxon>
        <taxon>Bacilli</taxon>
        <taxon>Lactobacillales</taxon>
        <taxon>Lactobacillaceae</taxon>
        <taxon>Agrilactobacillus</taxon>
    </lineage>
</organism>
<accession>A0ABW4JA97</accession>
<evidence type="ECO:0008006" key="4">
    <source>
        <dbReference type="Google" id="ProtNLM"/>
    </source>
</evidence>
<feature type="transmembrane region" description="Helical" evidence="1">
    <location>
        <begin position="6"/>
        <end position="26"/>
    </location>
</feature>
<dbReference type="RefSeq" id="WP_125711870.1">
    <property type="nucleotide sequence ID" value="NZ_JBHTOP010000026.1"/>
</dbReference>
<keyword evidence="1" id="KW-0472">Membrane</keyword>
<feature type="transmembrane region" description="Helical" evidence="1">
    <location>
        <begin position="62"/>
        <end position="81"/>
    </location>
</feature>
<gene>
    <name evidence="2" type="ORF">ACFQ5M_10790</name>
</gene>
<protein>
    <recommendedName>
        <fullName evidence="4">LaaL</fullName>
    </recommendedName>
</protein>